<organism evidence="9 10">
    <name type="scientific">Brevundimonas diminuta 3F5N</name>
    <dbReference type="NCBI Taxonomy" id="1255603"/>
    <lineage>
        <taxon>Bacteria</taxon>
        <taxon>Pseudomonadati</taxon>
        <taxon>Pseudomonadota</taxon>
        <taxon>Alphaproteobacteria</taxon>
        <taxon>Caulobacterales</taxon>
        <taxon>Caulobacteraceae</taxon>
        <taxon>Brevundimonas</taxon>
    </lineage>
</organism>
<evidence type="ECO:0000256" key="1">
    <source>
        <dbReference type="ARBA" id="ARBA00022448"/>
    </source>
</evidence>
<protein>
    <submittedName>
        <fullName evidence="9">Cytochrome c</fullName>
    </submittedName>
</protein>
<dbReference type="SUPFAM" id="SSF46626">
    <property type="entry name" value="Cytochrome c"/>
    <property type="match status" value="1"/>
</dbReference>
<dbReference type="PANTHER" id="PTHR11961">
    <property type="entry name" value="CYTOCHROME C"/>
    <property type="match status" value="1"/>
</dbReference>
<dbReference type="GO" id="GO:0020037">
    <property type="term" value="F:heme binding"/>
    <property type="evidence" value="ECO:0007669"/>
    <property type="project" value="InterPro"/>
</dbReference>
<dbReference type="PROSITE" id="PS51257">
    <property type="entry name" value="PROKAR_LIPOPROTEIN"/>
    <property type="match status" value="1"/>
</dbReference>
<dbReference type="PRINTS" id="PR00604">
    <property type="entry name" value="CYTCHRMECIAB"/>
</dbReference>
<keyword evidence="3 6" id="KW-0479">Metal-binding</keyword>
<dbReference type="PROSITE" id="PS51007">
    <property type="entry name" value="CYTC"/>
    <property type="match status" value="1"/>
</dbReference>
<proteinExistence type="predicted"/>
<dbReference type="Proteomes" id="UP000195766">
    <property type="component" value="Unassembled WGS sequence"/>
</dbReference>
<keyword evidence="5 6" id="KW-0408">Iron</keyword>
<name>A0A1R4GGX3_BREDI</name>
<feature type="domain" description="Cytochrome c" evidence="8">
    <location>
        <begin position="72"/>
        <end position="172"/>
    </location>
</feature>
<evidence type="ECO:0000256" key="7">
    <source>
        <dbReference type="SAM" id="SignalP"/>
    </source>
</evidence>
<evidence type="ECO:0000256" key="3">
    <source>
        <dbReference type="ARBA" id="ARBA00022723"/>
    </source>
</evidence>
<feature type="chain" id="PRO_5012255495" evidence="7">
    <location>
        <begin position="32"/>
        <end position="179"/>
    </location>
</feature>
<evidence type="ECO:0000313" key="10">
    <source>
        <dbReference type="Proteomes" id="UP000195766"/>
    </source>
</evidence>
<evidence type="ECO:0000259" key="8">
    <source>
        <dbReference type="PROSITE" id="PS51007"/>
    </source>
</evidence>
<dbReference type="GO" id="GO:0009055">
    <property type="term" value="F:electron transfer activity"/>
    <property type="evidence" value="ECO:0007669"/>
    <property type="project" value="InterPro"/>
</dbReference>
<dbReference type="RefSeq" id="WP_179205103.1">
    <property type="nucleotide sequence ID" value="NZ_FUIE01000068.1"/>
</dbReference>
<keyword evidence="4" id="KW-0249">Electron transport</keyword>
<sequence length="179" mass="18954">MFRFSSFPSIRRASGSAVVLAAALTAALGLAACSQGAEGSGTGAAESPKPPTPTEAEKVALLASLPAPYDQADLENGRRAFARCRSCHTITPGGPNMTGPNLYGVFGSKAGARDKYSYSHAMRTADFAWDAETLDHWLQNPRTFLPGNKMSFAGLPDATDRRDVIAFLKVETGFKPQGE</sequence>
<dbReference type="InterPro" id="IPR036909">
    <property type="entry name" value="Cyt_c-like_dom_sf"/>
</dbReference>
<dbReference type="Gene3D" id="1.10.760.10">
    <property type="entry name" value="Cytochrome c-like domain"/>
    <property type="match status" value="1"/>
</dbReference>
<dbReference type="InterPro" id="IPR002327">
    <property type="entry name" value="Cyt_c_1A/1B"/>
</dbReference>
<evidence type="ECO:0000256" key="6">
    <source>
        <dbReference type="PROSITE-ProRule" id="PRU00433"/>
    </source>
</evidence>
<gene>
    <name evidence="9" type="ORF">FM111_12635</name>
</gene>
<dbReference type="Pfam" id="PF00034">
    <property type="entry name" value="Cytochrom_C"/>
    <property type="match status" value="1"/>
</dbReference>
<dbReference type="InterPro" id="IPR009056">
    <property type="entry name" value="Cyt_c-like_dom"/>
</dbReference>
<reference evidence="9 10" key="1">
    <citation type="submission" date="2017-02" db="EMBL/GenBank/DDBJ databases">
        <authorList>
            <person name="Peterson S.W."/>
        </authorList>
    </citation>
    <scope>NUCLEOTIDE SEQUENCE [LARGE SCALE GENOMIC DNA]</scope>
    <source>
        <strain evidence="9 10">3F5N</strain>
    </source>
</reference>
<dbReference type="AlphaFoldDB" id="A0A1R4GGX3"/>
<accession>A0A1R4GGX3</accession>
<dbReference type="EMBL" id="FUIE01000068">
    <property type="protein sequence ID" value="SJM67353.1"/>
    <property type="molecule type" value="Genomic_DNA"/>
</dbReference>
<evidence type="ECO:0000256" key="4">
    <source>
        <dbReference type="ARBA" id="ARBA00022982"/>
    </source>
</evidence>
<keyword evidence="1" id="KW-0813">Transport</keyword>
<keyword evidence="7" id="KW-0732">Signal</keyword>
<keyword evidence="2 6" id="KW-0349">Heme</keyword>
<evidence type="ECO:0000313" key="9">
    <source>
        <dbReference type="EMBL" id="SJM67353.1"/>
    </source>
</evidence>
<evidence type="ECO:0000256" key="2">
    <source>
        <dbReference type="ARBA" id="ARBA00022617"/>
    </source>
</evidence>
<evidence type="ECO:0000256" key="5">
    <source>
        <dbReference type="ARBA" id="ARBA00023004"/>
    </source>
</evidence>
<dbReference type="GO" id="GO:0046872">
    <property type="term" value="F:metal ion binding"/>
    <property type="evidence" value="ECO:0007669"/>
    <property type="project" value="UniProtKB-KW"/>
</dbReference>
<feature type="signal peptide" evidence="7">
    <location>
        <begin position="1"/>
        <end position="31"/>
    </location>
</feature>